<keyword evidence="4" id="KW-1185">Reference proteome</keyword>
<evidence type="ECO:0008006" key="5">
    <source>
        <dbReference type="Google" id="ProtNLM"/>
    </source>
</evidence>
<evidence type="ECO:0000256" key="1">
    <source>
        <dbReference type="SAM" id="MobiDB-lite"/>
    </source>
</evidence>
<evidence type="ECO:0000313" key="4">
    <source>
        <dbReference type="Proteomes" id="UP001614394"/>
    </source>
</evidence>
<dbReference type="Proteomes" id="UP001614394">
    <property type="component" value="Unassembled WGS sequence"/>
</dbReference>
<evidence type="ECO:0000256" key="2">
    <source>
        <dbReference type="SAM" id="Phobius"/>
    </source>
</evidence>
<name>A0ABW8CBX9_9ACTN</name>
<feature type="region of interest" description="Disordered" evidence="1">
    <location>
        <begin position="162"/>
        <end position="183"/>
    </location>
</feature>
<accession>A0ABW8CBX9</accession>
<dbReference type="RefSeq" id="WP_399653697.1">
    <property type="nucleotide sequence ID" value="NZ_JBITYG010000008.1"/>
</dbReference>
<evidence type="ECO:0000313" key="3">
    <source>
        <dbReference type="EMBL" id="MFI9103954.1"/>
    </source>
</evidence>
<feature type="transmembrane region" description="Helical" evidence="2">
    <location>
        <begin position="136"/>
        <end position="156"/>
    </location>
</feature>
<keyword evidence="2" id="KW-0812">Transmembrane</keyword>
<feature type="compositionally biased region" description="Polar residues" evidence="1">
    <location>
        <begin position="203"/>
        <end position="212"/>
    </location>
</feature>
<keyword evidence="2" id="KW-0472">Membrane</keyword>
<reference evidence="3 4" key="1">
    <citation type="submission" date="2024-10" db="EMBL/GenBank/DDBJ databases">
        <title>The Natural Products Discovery Center: Release of the First 8490 Sequenced Strains for Exploring Actinobacteria Biosynthetic Diversity.</title>
        <authorList>
            <person name="Kalkreuter E."/>
            <person name="Kautsar S.A."/>
            <person name="Yang D."/>
            <person name="Bader C.D."/>
            <person name="Teijaro C.N."/>
            <person name="Fluegel L."/>
            <person name="Davis C.M."/>
            <person name="Simpson J.R."/>
            <person name="Lauterbach L."/>
            <person name="Steele A.D."/>
            <person name="Gui C."/>
            <person name="Meng S."/>
            <person name="Li G."/>
            <person name="Viehrig K."/>
            <person name="Ye F."/>
            <person name="Su P."/>
            <person name="Kiefer A.F."/>
            <person name="Nichols A."/>
            <person name="Cepeda A.J."/>
            <person name="Yan W."/>
            <person name="Fan B."/>
            <person name="Jiang Y."/>
            <person name="Adhikari A."/>
            <person name="Zheng C.-J."/>
            <person name="Schuster L."/>
            <person name="Cowan T.M."/>
            <person name="Smanski M.J."/>
            <person name="Chevrette M.G."/>
            <person name="De Carvalho L.P.S."/>
            <person name="Shen B."/>
        </authorList>
    </citation>
    <scope>NUCLEOTIDE SEQUENCE [LARGE SCALE GENOMIC DNA]</scope>
    <source>
        <strain evidence="3 4">NPDC053399</strain>
    </source>
</reference>
<comment type="caution">
    <text evidence="3">The sequence shown here is derived from an EMBL/GenBank/DDBJ whole genome shotgun (WGS) entry which is preliminary data.</text>
</comment>
<feature type="region of interest" description="Disordered" evidence="1">
    <location>
        <begin position="86"/>
        <end position="129"/>
    </location>
</feature>
<keyword evidence="2" id="KW-1133">Transmembrane helix</keyword>
<protein>
    <recommendedName>
        <fullName evidence="5">Zinc-finger domain-containing protein</fullName>
    </recommendedName>
</protein>
<organism evidence="3 4">
    <name type="scientific">Streptomyces fildesensis</name>
    <dbReference type="NCBI Taxonomy" id="375757"/>
    <lineage>
        <taxon>Bacteria</taxon>
        <taxon>Bacillati</taxon>
        <taxon>Actinomycetota</taxon>
        <taxon>Actinomycetes</taxon>
        <taxon>Kitasatosporales</taxon>
        <taxon>Streptomycetaceae</taxon>
        <taxon>Streptomyces</taxon>
    </lineage>
</organism>
<feature type="region of interest" description="Disordered" evidence="1">
    <location>
        <begin position="203"/>
        <end position="225"/>
    </location>
</feature>
<sequence length="298" mass="30662">MTSTTGMDAHPEVSEISDLAEGLLPPGRSADVRGHLDGCALCSDVRTSLDEIRNLLGTLPGPPRMPADIAGRIDAALAAEALLDSTAPPAVPRGTADTSVPRGTAAASDRPTGHAPASTGPGRGHGRPRRRWARTLLVTASTVAVLGFGGVLLHSLDAGTTARDAKTSSGDQGAARTPGDTPNEAMAANALQARVHELLGTYSTAKSGSDPQTPALGSDTPATTPLRTHSVPLPPCVQNGVNRSEQPLASAHEPFEGTDAYLVVLPHPGDPAHVDLYVVDADCSTKPGRVLRQDTYAR</sequence>
<dbReference type="EMBL" id="JBITYG010000008">
    <property type="protein sequence ID" value="MFI9103954.1"/>
    <property type="molecule type" value="Genomic_DNA"/>
</dbReference>
<gene>
    <name evidence="3" type="ORF">ACIGXA_25885</name>
</gene>
<proteinExistence type="predicted"/>